<dbReference type="PANTHER" id="PTHR19282">
    <property type="entry name" value="TETRASPANIN"/>
    <property type="match status" value="1"/>
</dbReference>
<keyword evidence="3 7" id="KW-0812">Transmembrane</keyword>
<keyword evidence="6" id="KW-1015">Disulfide bond</keyword>
<organism evidence="8 9">
    <name type="scientific">Diabrotica balteata</name>
    <name type="common">Banded cucumber beetle</name>
    <dbReference type="NCBI Taxonomy" id="107213"/>
    <lineage>
        <taxon>Eukaryota</taxon>
        <taxon>Metazoa</taxon>
        <taxon>Ecdysozoa</taxon>
        <taxon>Arthropoda</taxon>
        <taxon>Hexapoda</taxon>
        <taxon>Insecta</taxon>
        <taxon>Pterygota</taxon>
        <taxon>Neoptera</taxon>
        <taxon>Endopterygota</taxon>
        <taxon>Coleoptera</taxon>
        <taxon>Polyphaga</taxon>
        <taxon>Cucujiformia</taxon>
        <taxon>Chrysomeloidea</taxon>
        <taxon>Chrysomelidae</taxon>
        <taxon>Galerucinae</taxon>
        <taxon>Diabroticina</taxon>
        <taxon>Diabroticites</taxon>
        <taxon>Diabrotica</taxon>
    </lineage>
</organism>
<keyword evidence="9" id="KW-1185">Reference proteome</keyword>
<evidence type="ECO:0000313" key="9">
    <source>
        <dbReference type="Proteomes" id="UP001153709"/>
    </source>
</evidence>
<sequence length="241" mass="27490">MNKMGCDEDILKCLVFWTNFILALVGISLISLGIIYKINLEELANAIPKEYGDLSVIPVLTIPLGTILIILAVFGCYGCLTERMRYVILYIAILLVIFVLQQTLGINAFCKLKNDTVFRSRLDNTLLDIFEHNDHDSNKAVTDLIQHRLKCCGFNGSEYWNNRIPKSCHKTDSSDIFNEPCNDELFKYIKHCQRVLGVSITLLSIAEVIASIVSLYFVYHLRSKATEFVFIKDYSFQDDLL</sequence>
<evidence type="ECO:0000256" key="6">
    <source>
        <dbReference type="PIRSR" id="PIRSR002419-1"/>
    </source>
</evidence>
<dbReference type="AlphaFoldDB" id="A0A9N9SYX3"/>
<protein>
    <recommendedName>
        <fullName evidence="7">Tetraspanin</fullName>
    </recommendedName>
</protein>
<comment type="subcellular location">
    <subcellularLocation>
        <location evidence="1 7">Membrane</location>
        <topology evidence="1 7">Multi-pass membrane protein</topology>
    </subcellularLocation>
</comment>
<dbReference type="PIRSF" id="PIRSF002419">
    <property type="entry name" value="Tetraspanin"/>
    <property type="match status" value="1"/>
</dbReference>
<dbReference type="Pfam" id="PF00335">
    <property type="entry name" value="Tetraspanin"/>
    <property type="match status" value="1"/>
</dbReference>
<reference evidence="8" key="1">
    <citation type="submission" date="2022-01" db="EMBL/GenBank/DDBJ databases">
        <authorList>
            <person name="King R."/>
        </authorList>
    </citation>
    <scope>NUCLEOTIDE SEQUENCE</scope>
</reference>
<dbReference type="Gene3D" id="1.10.1450.10">
    <property type="entry name" value="Tetraspanin"/>
    <property type="match status" value="1"/>
</dbReference>
<feature type="transmembrane region" description="Helical" evidence="7">
    <location>
        <begin position="195"/>
        <end position="219"/>
    </location>
</feature>
<feature type="transmembrane region" description="Helical" evidence="7">
    <location>
        <begin position="12"/>
        <end position="36"/>
    </location>
</feature>
<evidence type="ECO:0000256" key="1">
    <source>
        <dbReference type="ARBA" id="ARBA00004141"/>
    </source>
</evidence>
<dbReference type="GO" id="GO:0016020">
    <property type="term" value="C:membrane"/>
    <property type="evidence" value="ECO:0007669"/>
    <property type="project" value="UniProtKB-SubCell"/>
</dbReference>
<keyword evidence="4 7" id="KW-1133">Transmembrane helix</keyword>
<evidence type="ECO:0000256" key="2">
    <source>
        <dbReference type="ARBA" id="ARBA00006840"/>
    </source>
</evidence>
<keyword evidence="5 7" id="KW-0472">Membrane</keyword>
<proteinExistence type="inferred from homology"/>
<feature type="disulfide bond" evidence="6">
    <location>
        <begin position="152"/>
        <end position="168"/>
    </location>
</feature>
<dbReference type="InterPro" id="IPR000301">
    <property type="entry name" value="Tetraspanin_animals"/>
</dbReference>
<feature type="transmembrane region" description="Helical" evidence="7">
    <location>
        <begin position="87"/>
        <end position="109"/>
    </location>
</feature>
<evidence type="ECO:0000256" key="5">
    <source>
        <dbReference type="ARBA" id="ARBA00023136"/>
    </source>
</evidence>
<evidence type="ECO:0000256" key="7">
    <source>
        <dbReference type="RuleBase" id="RU361218"/>
    </source>
</evidence>
<accession>A0A9N9SYX3</accession>
<feature type="disulfide bond" evidence="6">
    <location>
        <begin position="151"/>
        <end position="181"/>
    </location>
</feature>
<evidence type="ECO:0000256" key="3">
    <source>
        <dbReference type="ARBA" id="ARBA00022692"/>
    </source>
</evidence>
<dbReference type="EMBL" id="OU898278">
    <property type="protein sequence ID" value="CAG9832237.1"/>
    <property type="molecule type" value="Genomic_DNA"/>
</dbReference>
<feature type="transmembrane region" description="Helical" evidence="7">
    <location>
        <begin position="56"/>
        <end position="80"/>
    </location>
</feature>
<name>A0A9N9SYX3_DIABA</name>
<dbReference type="Proteomes" id="UP001153709">
    <property type="component" value="Chromosome 3"/>
</dbReference>
<dbReference type="InterPro" id="IPR008952">
    <property type="entry name" value="Tetraspanin_EC2_sf"/>
</dbReference>
<dbReference type="SUPFAM" id="SSF48652">
    <property type="entry name" value="Tetraspanin"/>
    <property type="match status" value="1"/>
</dbReference>
<dbReference type="PRINTS" id="PR00259">
    <property type="entry name" value="TMFOUR"/>
</dbReference>
<dbReference type="PANTHER" id="PTHR19282:SF452">
    <property type="entry name" value="LD03691P"/>
    <property type="match status" value="1"/>
</dbReference>
<gene>
    <name evidence="8" type="ORF">DIABBA_LOCUS5758</name>
</gene>
<comment type="similarity">
    <text evidence="2 7">Belongs to the tetraspanin (TM4SF) family.</text>
</comment>
<evidence type="ECO:0000256" key="4">
    <source>
        <dbReference type="ARBA" id="ARBA00022989"/>
    </source>
</evidence>
<dbReference type="InterPro" id="IPR018499">
    <property type="entry name" value="Tetraspanin/Peripherin"/>
</dbReference>
<dbReference type="OrthoDB" id="6717322at2759"/>
<evidence type="ECO:0000313" key="8">
    <source>
        <dbReference type="EMBL" id="CAG9832237.1"/>
    </source>
</evidence>